<evidence type="ECO:0000259" key="7">
    <source>
        <dbReference type="Pfam" id="PF11762"/>
    </source>
</evidence>
<evidence type="ECO:0000256" key="3">
    <source>
        <dbReference type="ARBA" id="ARBA00023211"/>
    </source>
</evidence>
<dbReference type="InterPro" id="IPR009015">
    <property type="entry name" value="Fucose_isomerase_N/cen_sf"/>
</dbReference>
<reference evidence="9" key="2">
    <citation type="submission" date="2021-04" db="EMBL/GenBank/DDBJ databases">
        <authorList>
            <person name="Gilroy R."/>
        </authorList>
    </citation>
    <scope>NUCLEOTIDE SEQUENCE</scope>
    <source>
        <strain evidence="9">CHK192-19661</strain>
    </source>
</reference>
<evidence type="ECO:0000259" key="8">
    <source>
        <dbReference type="Pfam" id="PF24856"/>
    </source>
</evidence>
<dbReference type="EMBL" id="DXCF01000039">
    <property type="protein sequence ID" value="HIZ10362.1"/>
    <property type="molecule type" value="Genomic_DNA"/>
</dbReference>
<keyword evidence="5" id="KW-0119">Carbohydrate metabolism</keyword>
<evidence type="ECO:0000313" key="9">
    <source>
        <dbReference type="EMBL" id="HIZ10362.1"/>
    </source>
</evidence>
<name>A0A9D2III0_9FIRM</name>
<dbReference type="SUPFAM" id="SSF50443">
    <property type="entry name" value="FucI/AraA C-terminal domain-like"/>
    <property type="match status" value="1"/>
</dbReference>
<dbReference type="InterPro" id="IPR055390">
    <property type="entry name" value="AraA_central"/>
</dbReference>
<keyword evidence="4 9" id="KW-0413">Isomerase</keyword>
<evidence type="ECO:0000256" key="1">
    <source>
        <dbReference type="ARBA" id="ARBA00022723"/>
    </source>
</evidence>
<evidence type="ECO:0000256" key="4">
    <source>
        <dbReference type="ARBA" id="ARBA00023235"/>
    </source>
</evidence>
<dbReference type="GO" id="GO:0019569">
    <property type="term" value="P:L-arabinose catabolic process to D-xylulose 5-phosphate"/>
    <property type="evidence" value="ECO:0007669"/>
    <property type="project" value="TreeGrafter"/>
</dbReference>
<organism evidence="9 10">
    <name type="scientific">Candidatus Borkfalkia avicola</name>
    <dbReference type="NCBI Taxonomy" id="2838503"/>
    <lineage>
        <taxon>Bacteria</taxon>
        <taxon>Bacillati</taxon>
        <taxon>Bacillota</taxon>
        <taxon>Clostridia</taxon>
        <taxon>Christensenellales</taxon>
        <taxon>Christensenellaceae</taxon>
        <taxon>Candidatus Borkfalkia</taxon>
    </lineage>
</organism>
<dbReference type="InterPro" id="IPR004216">
    <property type="entry name" value="Fuc/Ara_isomerase_C"/>
</dbReference>
<dbReference type="PANTHER" id="PTHR38464:SF1">
    <property type="entry name" value="L-ARABINOSE ISOMERASE"/>
    <property type="match status" value="1"/>
</dbReference>
<comment type="caution">
    <text evidence="9">The sequence shown here is derived from an EMBL/GenBank/DDBJ whole genome shotgun (WGS) entry which is preliminary data.</text>
</comment>
<dbReference type="PANTHER" id="PTHR38464">
    <property type="entry name" value="L-ARABINOSE ISOMERASE"/>
    <property type="match status" value="1"/>
</dbReference>
<accession>A0A9D2III0</accession>
<dbReference type="InterPro" id="IPR024664">
    <property type="entry name" value="Ara_Isoase_C"/>
</dbReference>
<feature type="domain" description="L-arabinose isomerase N-terminal" evidence="6">
    <location>
        <begin position="6"/>
        <end position="166"/>
    </location>
</feature>
<dbReference type="PIRSF" id="PIRSF001478">
    <property type="entry name" value="L-ara_isomerase"/>
    <property type="match status" value="1"/>
</dbReference>
<dbReference type="GO" id="GO:0008733">
    <property type="term" value="F:L-arabinose isomerase activity"/>
    <property type="evidence" value="ECO:0007669"/>
    <property type="project" value="UniProtKB-EC"/>
</dbReference>
<dbReference type="GO" id="GO:0005829">
    <property type="term" value="C:cytosol"/>
    <property type="evidence" value="ECO:0007669"/>
    <property type="project" value="TreeGrafter"/>
</dbReference>
<sequence>MKEKIVYWITGSQTLYGEDVLAHVAQHSQEMADYVNAHVPVTVKYLTTCKSSDEIEAAVKKVNEDENCIGIITWCHTFSPAKMWIRGFTKLQKPMCHFATQYNEKLPYDTIDMDFMNENQAAHGDREFGYIVARLRMDNKVVVGYYKDEKALKEIADWCKVAAGYAFSKKVKVCRFSDNMRDVAVTEGDKVEAHIGFGWQVDYYPIGDLVEYIEKVTEKEVDAMMAEYAKKYTMGTKRIEVVREQAKYEIAIDRFCKEKGGYIGIVDHFGALHGLNQLPGLAIQDLQSKGYGFGAEGDWKIAALGAVMQYMADQKGTGLMEDYTYDLVDGLCLGAHMLEVSPQFAATKPEIQVHPLGIGGKSDPARLVFEGISAPEAVAVSMVDMGDRMRLIVQKIELVKYPHKMPNLPVGGLMWKYKPNFKEGVAAWIYAGGAHHTVVSSQVTVQQMRDLADMWGIECVVIDENTKIEEFKKELMWSDVIWKNKR</sequence>
<dbReference type="InterPro" id="IPR055389">
    <property type="entry name" value="AraA_N"/>
</dbReference>
<dbReference type="Pfam" id="PF24856">
    <property type="entry name" value="AraA_central"/>
    <property type="match status" value="1"/>
</dbReference>
<gene>
    <name evidence="9" type="primary">araA</name>
    <name evidence="9" type="ORF">H9726_07730</name>
</gene>
<dbReference type="Pfam" id="PF11762">
    <property type="entry name" value="Arabinose_Iso_C"/>
    <property type="match status" value="1"/>
</dbReference>
<proteinExistence type="predicted"/>
<reference evidence="9" key="1">
    <citation type="journal article" date="2021" name="PeerJ">
        <title>Extensive microbial diversity within the chicken gut microbiome revealed by metagenomics and culture.</title>
        <authorList>
            <person name="Gilroy R."/>
            <person name="Ravi A."/>
            <person name="Getino M."/>
            <person name="Pursley I."/>
            <person name="Horton D.L."/>
            <person name="Alikhan N.F."/>
            <person name="Baker D."/>
            <person name="Gharbi K."/>
            <person name="Hall N."/>
            <person name="Watson M."/>
            <person name="Adriaenssens E.M."/>
            <person name="Foster-Nyarko E."/>
            <person name="Jarju S."/>
            <person name="Secka A."/>
            <person name="Antonio M."/>
            <person name="Oren A."/>
            <person name="Chaudhuri R.R."/>
            <person name="La Ragione R."/>
            <person name="Hildebrand F."/>
            <person name="Pallen M.J."/>
        </authorList>
    </citation>
    <scope>NUCLEOTIDE SEQUENCE</scope>
    <source>
        <strain evidence="9">CHK192-19661</strain>
    </source>
</reference>
<evidence type="ECO:0000313" key="10">
    <source>
        <dbReference type="Proteomes" id="UP000824025"/>
    </source>
</evidence>
<feature type="domain" description="L-arabinose isomerase C-terminal" evidence="7">
    <location>
        <begin position="316"/>
        <end position="458"/>
    </location>
</feature>
<dbReference type="AlphaFoldDB" id="A0A9D2III0"/>
<dbReference type="GO" id="GO:0046872">
    <property type="term" value="F:metal ion binding"/>
    <property type="evidence" value="ECO:0007669"/>
    <property type="project" value="UniProtKB-KW"/>
</dbReference>
<dbReference type="InterPro" id="IPR003762">
    <property type="entry name" value="Lara_isomerase"/>
</dbReference>
<keyword evidence="3" id="KW-0464">Manganese</keyword>
<dbReference type="SUPFAM" id="SSF53743">
    <property type="entry name" value="FucI/AraA N-terminal and middle domains"/>
    <property type="match status" value="1"/>
</dbReference>
<keyword evidence="1" id="KW-0479">Metal-binding</keyword>
<dbReference type="NCBIfam" id="NF002795">
    <property type="entry name" value="PRK02929.1"/>
    <property type="match status" value="1"/>
</dbReference>
<dbReference type="InterPro" id="IPR038583">
    <property type="entry name" value="AraA_N_sf"/>
</dbReference>
<keyword evidence="2" id="KW-0054">Arabinose catabolism</keyword>
<dbReference type="EC" id="5.3.1.4" evidence="9"/>
<evidence type="ECO:0000259" key="6">
    <source>
        <dbReference type="Pfam" id="PF02610"/>
    </source>
</evidence>
<dbReference type="Gene3D" id="3.40.50.10940">
    <property type="match status" value="1"/>
</dbReference>
<feature type="domain" description="L-arabinose isomerase central" evidence="8">
    <location>
        <begin position="172"/>
        <end position="313"/>
    </location>
</feature>
<dbReference type="Pfam" id="PF02610">
    <property type="entry name" value="AraA_N"/>
    <property type="match status" value="1"/>
</dbReference>
<dbReference type="Proteomes" id="UP000824025">
    <property type="component" value="Unassembled WGS sequence"/>
</dbReference>
<protein>
    <submittedName>
        <fullName evidence="9">L-arabinose isomerase</fullName>
        <ecNumber evidence="9">5.3.1.4</ecNumber>
    </submittedName>
</protein>
<evidence type="ECO:0000256" key="5">
    <source>
        <dbReference type="ARBA" id="ARBA00023277"/>
    </source>
</evidence>
<evidence type="ECO:0000256" key="2">
    <source>
        <dbReference type="ARBA" id="ARBA00022935"/>
    </source>
</evidence>